<name>A0A6H5GWV4_9HEMI</name>
<dbReference type="AlphaFoldDB" id="A0A6H5GWV4"/>
<evidence type="ECO:0000313" key="2">
    <source>
        <dbReference type="Proteomes" id="UP000479000"/>
    </source>
</evidence>
<sequence>MSSTDVGSTAWASLTFSIFRSEQLIFEVINDMEALMFFSNLRSDGSGLPTGCNNKASADA</sequence>
<reference evidence="1 2" key="1">
    <citation type="submission" date="2020-02" db="EMBL/GenBank/DDBJ databases">
        <authorList>
            <person name="Ferguson B K."/>
        </authorList>
    </citation>
    <scope>NUCLEOTIDE SEQUENCE [LARGE SCALE GENOMIC DNA]</scope>
</reference>
<keyword evidence="2" id="KW-1185">Reference proteome</keyword>
<accession>A0A6H5GWV4</accession>
<evidence type="ECO:0000313" key="1">
    <source>
        <dbReference type="EMBL" id="CAB0007904.1"/>
    </source>
</evidence>
<feature type="non-terminal residue" evidence="1">
    <location>
        <position position="60"/>
    </location>
</feature>
<organism evidence="1 2">
    <name type="scientific">Nesidiocoris tenuis</name>
    <dbReference type="NCBI Taxonomy" id="355587"/>
    <lineage>
        <taxon>Eukaryota</taxon>
        <taxon>Metazoa</taxon>
        <taxon>Ecdysozoa</taxon>
        <taxon>Arthropoda</taxon>
        <taxon>Hexapoda</taxon>
        <taxon>Insecta</taxon>
        <taxon>Pterygota</taxon>
        <taxon>Neoptera</taxon>
        <taxon>Paraneoptera</taxon>
        <taxon>Hemiptera</taxon>
        <taxon>Heteroptera</taxon>
        <taxon>Panheteroptera</taxon>
        <taxon>Cimicomorpha</taxon>
        <taxon>Miridae</taxon>
        <taxon>Dicyphina</taxon>
        <taxon>Nesidiocoris</taxon>
    </lineage>
</organism>
<dbReference type="Proteomes" id="UP000479000">
    <property type="component" value="Unassembled WGS sequence"/>
</dbReference>
<gene>
    <name evidence="1" type="ORF">NTEN_LOCUS13150</name>
</gene>
<protein>
    <submittedName>
        <fullName evidence="1">Uncharacterized protein</fullName>
    </submittedName>
</protein>
<dbReference type="EMBL" id="CADCXU010019769">
    <property type="protein sequence ID" value="CAB0007904.1"/>
    <property type="molecule type" value="Genomic_DNA"/>
</dbReference>
<proteinExistence type="predicted"/>